<evidence type="ECO:0000256" key="5">
    <source>
        <dbReference type="SAM" id="MobiDB-lite"/>
    </source>
</evidence>
<keyword evidence="3" id="KW-0862">Zinc</keyword>
<keyword evidence="7" id="KW-0675">Receptor</keyword>
<evidence type="ECO:0000256" key="3">
    <source>
        <dbReference type="ARBA" id="ARBA00022833"/>
    </source>
</evidence>
<feature type="region of interest" description="Disordered" evidence="5">
    <location>
        <begin position="275"/>
        <end position="305"/>
    </location>
</feature>
<dbReference type="EMBL" id="CP097504">
    <property type="protein sequence ID" value="URD85652.1"/>
    <property type="molecule type" value="Genomic_DNA"/>
</dbReference>
<feature type="region of interest" description="Disordered" evidence="5">
    <location>
        <begin position="626"/>
        <end position="655"/>
    </location>
</feature>
<dbReference type="PANTHER" id="PTHR46085:SF4">
    <property type="entry name" value="ADP-RIBOSYLATION FACTOR GTPASE-ACTIVATING PROTEIN AGD14-RELATED"/>
    <property type="match status" value="1"/>
</dbReference>
<feature type="compositionally biased region" description="Polar residues" evidence="5">
    <location>
        <begin position="630"/>
        <end position="652"/>
    </location>
</feature>
<keyword evidence="8" id="KW-1185">Reference proteome</keyword>
<name>A0A9E7JLK1_9LILI</name>
<dbReference type="CDD" id="cd08838">
    <property type="entry name" value="ArfGap_AGFG"/>
    <property type="match status" value="1"/>
</dbReference>
<dbReference type="InterPro" id="IPR044820">
    <property type="entry name" value="AGD14-like"/>
</dbReference>
<feature type="domain" description="Arf-GAP" evidence="6">
    <location>
        <begin position="11"/>
        <end position="129"/>
    </location>
</feature>
<dbReference type="InterPro" id="IPR038508">
    <property type="entry name" value="ArfGAP_dom_sf"/>
</dbReference>
<dbReference type="InterPro" id="IPR037278">
    <property type="entry name" value="ARFGAP/RecO"/>
</dbReference>
<evidence type="ECO:0000256" key="1">
    <source>
        <dbReference type="ARBA" id="ARBA00022723"/>
    </source>
</evidence>
<dbReference type="SMART" id="SM00105">
    <property type="entry name" value="ArfGap"/>
    <property type="match status" value="1"/>
</dbReference>
<sequence>MSSKKQDERNEKIIRGLLKLPPNRKCINCNSLGPQYVCVNFWTFICVTCSGIHREFTHRVKSISMAKFTSQEVEALQKGGNQHAREIFLKDWDAEKMRLPSSSNLDKLREFIKYVYVEKKYAGGISSDKPPRDMQSHKNHEDHRRASSYHSFSQSPPYEGQYEERCNVKMSGMLTRKPGLDRSLYEGKISSFMFSPGHQRKQLYEDRFANETPNSRNSDYSVTSGGGSSRFYGQSPNLQDTDYSSPPLHQVRNILIEDTRPSVLNTYADANIKKNFNGFPHSQRTASSSSFGSFDSNSASLTPSSSSNIIDLVLESENSSPVKHPDISVTPSLMQNSPPTHARSQDLFGLPVMKQPIPSSNSFTDVFAVNHQRSSPVPSEEKELTKSFSDNVGWATFDLPQANPASEQKDPTSMVSQAIKHQFSQNAAQDLFLLFADQHNEILPSSDTDISSQTWDAFGFSDGNFQQTSSDKLLQTNETKVLVHNPPASGVLYSSLQYQEVPVVVGSQNFSTDEFSALNVPYDGSSGSSFSSVAFLKASFPHSLLKRHWNGGTAQEQKSTNPFDLPYDSDVDTDNLFPDMHSLQTALPNQLLPTNLLGGQPQTWFSQNSVAACVLPVPQGSLAYNAGPLPSSQLRDLTPQGPSRQTPPSLSTPRAHIDAEAVKRVGFRPRFDFSPLGSSASHAAAPPPLAPPAVGLAVALPLKQDERTEAQKVDWLNLPCPVPFEEIQREAFHKYSWLYLRNVLHVQGKDYRTQFQIGNNAFYGANYIQVATGQVASTGIVALSYVQEVSEKCRLRGKQDSNDGITGDLELSSLAAAAYNDPYLIIYGCQSLMDAESFDERMKGVTEEMRMTGLRLKCAAVRTIADPLRHRRRTTNAPRHRPWGRTTGSLGADATDGRGSPAADPCGCDPDVAGESAARGFRSTVAPFSPRAVPSRLTGK</sequence>
<gene>
    <name evidence="7" type="ORF">MUK42_27541</name>
</gene>
<feature type="compositionally biased region" description="Low complexity" evidence="5">
    <location>
        <begin position="286"/>
        <end position="305"/>
    </location>
</feature>
<dbReference type="InterPro" id="IPR001164">
    <property type="entry name" value="ArfGAP_dom"/>
</dbReference>
<feature type="compositionally biased region" description="Polar residues" evidence="5">
    <location>
        <begin position="329"/>
        <end position="339"/>
    </location>
</feature>
<evidence type="ECO:0000256" key="2">
    <source>
        <dbReference type="ARBA" id="ARBA00022771"/>
    </source>
</evidence>
<dbReference type="PROSITE" id="PS50115">
    <property type="entry name" value="ARFGAP"/>
    <property type="match status" value="1"/>
</dbReference>
<feature type="compositionally biased region" description="Basic and acidic residues" evidence="5">
    <location>
        <begin position="129"/>
        <end position="145"/>
    </location>
</feature>
<dbReference type="GO" id="GO:0008270">
    <property type="term" value="F:zinc ion binding"/>
    <property type="evidence" value="ECO:0007669"/>
    <property type="project" value="UniProtKB-KW"/>
</dbReference>
<dbReference type="Proteomes" id="UP001055439">
    <property type="component" value="Chromosome 2"/>
</dbReference>
<evidence type="ECO:0000313" key="7">
    <source>
        <dbReference type="EMBL" id="URD85652.1"/>
    </source>
</evidence>
<evidence type="ECO:0000313" key="8">
    <source>
        <dbReference type="Proteomes" id="UP001055439"/>
    </source>
</evidence>
<feature type="region of interest" description="Disordered" evidence="5">
    <location>
        <begin position="317"/>
        <end position="342"/>
    </location>
</feature>
<accession>A0A9E7JLK1</accession>
<dbReference type="FunFam" id="1.10.220.150:FF:000005">
    <property type="entry name" value="Arf-GAP domain and FG repeat-containing protein 1"/>
    <property type="match status" value="1"/>
</dbReference>
<feature type="region of interest" description="Disordered" evidence="5">
    <location>
        <begin position="870"/>
        <end position="940"/>
    </location>
</feature>
<feature type="compositionally biased region" description="Basic residues" evidence="5">
    <location>
        <begin position="870"/>
        <end position="883"/>
    </location>
</feature>
<dbReference type="AlphaFoldDB" id="A0A9E7JLK1"/>
<reference evidence="7" key="1">
    <citation type="submission" date="2022-05" db="EMBL/GenBank/DDBJ databases">
        <title>The Musa troglodytarum L. genome provides insights into the mechanism of non-climacteric behaviour and enrichment of carotenoids.</title>
        <authorList>
            <person name="Wang J."/>
        </authorList>
    </citation>
    <scope>NUCLEOTIDE SEQUENCE</scope>
    <source>
        <tissue evidence="7">Leaf</tissue>
    </source>
</reference>
<dbReference type="PRINTS" id="PR00405">
    <property type="entry name" value="REVINTRACTNG"/>
</dbReference>
<dbReference type="OrthoDB" id="6036at2759"/>
<dbReference type="SUPFAM" id="SSF57863">
    <property type="entry name" value="ArfGap/RecO-like zinc finger"/>
    <property type="match status" value="1"/>
</dbReference>
<keyword evidence="2 4" id="KW-0863">Zinc-finger</keyword>
<feature type="region of interest" description="Disordered" evidence="5">
    <location>
        <begin position="209"/>
        <end position="246"/>
    </location>
</feature>
<dbReference type="PANTHER" id="PTHR46085">
    <property type="entry name" value="ARFGAP/RECO-RELATED"/>
    <property type="match status" value="1"/>
</dbReference>
<keyword evidence="1" id="KW-0479">Metal-binding</keyword>
<evidence type="ECO:0000256" key="4">
    <source>
        <dbReference type="PROSITE-ProRule" id="PRU00288"/>
    </source>
</evidence>
<evidence type="ECO:0000259" key="6">
    <source>
        <dbReference type="PROSITE" id="PS50115"/>
    </source>
</evidence>
<dbReference type="GO" id="GO:0005096">
    <property type="term" value="F:GTPase activator activity"/>
    <property type="evidence" value="ECO:0007669"/>
    <property type="project" value="InterPro"/>
</dbReference>
<dbReference type="Pfam" id="PF01412">
    <property type="entry name" value="ArfGap"/>
    <property type="match status" value="1"/>
</dbReference>
<dbReference type="Gene3D" id="1.10.220.150">
    <property type="entry name" value="Arf GTPase activating protein"/>
    <property type="match status" value="1"/>
</dbReference>
<organism evidence="7 8">
    <name type="scientific">Musa troglodytarum</name>
    <name type="common">fe'i banana</name>
    <dbReference type="NCBI Taxonomy" id="320322"/>
    <lineage>
        <taxon>Eukaryota</taxon>
        <taxon>Viridiplantae</taxon>
        <taxon>Streptophyta</taxon>
        <taxon>Embryophyta</taxon>
        <taxon>Tracheophyta</taxon>
        <taxon>Spermatophyta</taxon>
        <taxon>Magnoliopsida</taxon>
        <taxon>Liliopsida</taxon>
        <taxon>Zingiberales</taxon>
        <taxon>Musaceae</taxon>
        <taxon>Musa</taxon>
    </lineage>
</organism>
<feature type="compositionally biased region" description="Polar residues" evidence="5">
    <location>
        <begin position="211"/>
        <end position="223"/>
    </location>
</feature>
<feature type="compositionally biased region" description="Polar residues" evidence="5">
    <location>
        <begin position="231"/>
        <end position="244"/>
    </location>
</feature>
<proteinExistence type="predicted"/>
<feature type="region of interest" description="Disordered" evidence="5">
    <location>
        <begin position="126"/>
        <end position="160"/>
    </location>
</feature>
<protein>
    <submittedName>
        <fullName evidence="7">Mitochondrial import receptor subunit TOM40</fullName>
    </submittedName>
</protein>